<dbReference type="AlphaFoldDB" id="A0AAD9KIC5"/>
<evidence type="ECO:0000256" key="3">
    <source>
        <dbReference type="ARBA" id="ARBA00022989"/>
    </source>
</evidence>
<evidence type="ECO:0000313" key="6">
    <source>
        <dbReference type="EMBL" id="KAK2171916.1"/>
    </source>
</evidence>
<dbReference type="GO" id="GO:0015267">
    <property type="term" value="F:channel activity"/>
    <property type="evidence" value="ECO:0007669"/>
    <property type="project" value="TreeGrafter"/>
</dbReference>
<accession>A0AAD9KIC5</accession>
<name>A0AAD9KIC5_RIDPI</name>
<dbReference type="PANTHER" id="PTHR21191:SF16">
    <property type="entry name" value="AQUAPORIN"/>
    <property type="match status" value="1"/>
</dbReference>
<reference evidence="6" key="1">
    <citation type="journal article" date="2023" name="Mol. Biol. Evol.">
        <title>Third-Generation Sequencing Reveals the Adaptive Role of the Epigenome in Three Deep-Sea Polychaetes.</title>
        <authorList>
            <person name="Perez M."/>
            <person name="Aroh O."/>
            <person name="Sun Y."/>
            <person name="Lan Y."/>
            <person name="Juniper S.K."/>
            <person name="Young C.R."/>
            <person name="Angers B."/>
            <person name="Qian P.Y."/>
        </authorList>
    </citation>
    <scope>NUCLEOTIDE SEQUENCE</scope>
    <source>
        <strain evidence="6">R07B-5</strain>
    </source>
</reference>
<evidence type="ECO:0000256" key="5">
    <source>
        <dbReference type="SAM" id="Phobius"/>
    </source>
</evidence>
<dbReference type="EMBL" id="JAODUO010001012">
    <property type="protein sequence ID" value="KAK2171916.1"/>
    <property type="molecule type" value="Genomic_DNA"/>
</dbReference>
<evidence type="ECO:0000256" key="4">
    <source>
        <dbReference type="ARBA" id="ARBA00023136"/>
    </source>
</evidence>
<feature type="transmembrane region" description="Helical" evidence="5">
    <location>
        <begin position="102"/>
        <end position="122"/>
    </location>
</feature>
<evidence type="ECO:0000256" key="1">
    <source>
        <dbReference type="ARBA" id="ARBA00004141"/>
    </source>
</evidence>
<dbReference type="PANTHER" id="PTHR21191">
    <property type="entry name" value="AQUAPORIN"/>
    <property type="match status" value="1"/>
</dbReference>
<dbReference type="SUPFAM" id="SSF81338">
    <property type="entry name" value="Aquaporin-like"/>
    <property type="match status" value="1"/>
</dbReference>
<protein>
    <recommendedName>
        <fullName evidence="8">Aquaporin</fullName>
    </recommendedName>
</protein>
<proteinExistence type="predicted"/>
<dbReference type="GO" id="GO:0016020">
    <property type="term" value="C:membrane"/>
    <property type="evidence" value="ECO:0007669"/>
    <property type="project" value="UniProtKB-SubCell"/>
</dbReference>
<dbReference type="GO" id="GO:0005737">
    <property type="term" value="C:cytoplasm"/>
    <property type="evidence" value="ECO:0007669"/>
    <property type="project" value="TreeGrafter"/>
</dbReference>
<keyword evidence="4 5" id="KW-0472">Membrane</keyword>
<sequence>MLWYQHYAAPQCVATQGDRAEIHVRRVFDAGVRSVDSAGVSALATTICYLSLVVLLGRLVRALAGHACPVRLQPYLLDLVTAFQLLACSLENGHIRSFAGDVGFAIALVCVPFWAGLTITHGSANPCCYLMMYTQGMMGMREMLTRIACQVTGGLLSYQYARLFWSLELAGWSRTATNGEGNMMVIVQRLTQSARCMSDLKVPLVAGFAIEFLGTVSSTLLAKATSTRHIPAMHFARCIADAAVVLAGIEFTGMYLNPINATNQTFGCHGTGKLEHLIVYWGAPFAATICAGATQRHLHDIWKTMAVENRSKSNGICHGDSQSSSVVGATTNGDANKNGVIRKRQKIGTVTVK</sequence>
<feature type="transmembrane region" description="Helical" evidence="5">
    <location>
        <begin position="38"/>
        <end position="60"/>
    </location>
</feature>
<dbReference type="Gene3D" id="1.20.1080.10">
    <property type="entry name" value="Glycerol uptake facilitator protein"/>
    <property type="match status" value="1"/>
</dbReference>
<organism evidence="6 7">
    <name type="scientific">Ridgeia piscesae</name>
    <name type="common">Tubeworm</name>
    <dbReference type="NCBI Taxonomy" id="27915"/>
    <lineage>
        <taxon>Eukaryota</taxon>
        <taxon>Metazoa</taxon>
        <taxon>Spiralia</taxon>
        <taxon>Lophotrochozoa</taxon>
        <taxon>Annelida</taxon>
        <taxon>Polychaeta</taxon>
        <taxon>Sedentaria</taxon>
        <taxon>Canalipalpata</taxon>
        <taxon>Sabellida</taxon>
        <taxon>Siboglinidae</taxon>
        <taxon>Ridgeia</taxon>
    </lineage>
</organism>
<gene>
    <name evidence="6" type="ORF">NP493_1011g00005</name>
</gene>
<evidence type="ECO:0000313" key="7">
    <source>
        <dbReference type="Proteomes" id="UP001209878"/>
    </source>
</evidence>
<keyword evidence="2 5" id="KW-0812">Transmembrane</keyword>
<dbReference type="Proteomes" id="UP001209878">
    <property type="component" value="Unassembled WGS sequence"/>
</dbReference>
<dbReference type="InterPro" id="IPR051883">
    <property type="entry name" value="AQP11/12_channel"/>
</dbReference>
<evidence type="ECO:0000256" key="2">
    <source>
        <dbReference type="ARBA" id="ARBA00022692"/>
    </source>
</evidence>
<comment type="subcellular location">
    <subcellularLocation>
        <location evidence="1">Membrane</location>
        <topology evidence="1">Multi-pass membrane protein</topology>
    </subcellularLocation>
</comment>
<keyword evidence="3 5" id="KW-1133">Transmembrane helix</keyword>
<dbReference type="InterPro" id="IPR023271">
    <property type="entry name" value="Aquaporin-like"/>
</dbReference>
<comment type="caution">
    <text evidence="6">The sequence shown here is derived from an EMBL/GenBank/DDBJ whole genome shotgun (WGS) entry which is preliminary data.</text>
</comment>
<keyword evidence="7" id="KW-1185">Reference proteome</keyword>
<evidence type="ECO:0008006" key="8">
    <source>
        <dbReference type="Google" id="ProtNLM"/>
    </source>
</evidence>